<dbReference type="InterPro" id="IPR002559">
    <property type="entry name" value="Transposase_11"/>
</dbReference>
<evidence type="ECO:0000313" key="2">
    <source>
        <dbReference type="EMBL" id="GAA3992715.1"/>
    </source>
</evidence>
<organism evidence="2 3">
    <name type="scientific">Hymenobacter antarcticus</name>
    <dbReference type="NCBI Taxonomy" id="486270"/>
    <lineage>
        <taxon>Bacteria</taxon>
        <taxon>Pseudomonadati</taxon>
        <taxon>Bacteroidota</taxon>
        <taxon>Cytophagia</taxon>
        <taxon>Cytophagales</taxon>
        <taxon>Hymenobacteraceae</taxon>
        <taxon>Hymenobacter</taxon>
    </lineage>
</organism>
<keyword evidence="3" id="KW-1185">Reference proteome</keyword>
<comment type="caution">
    <text evidence="2">The sequence shown here is derived from an EMBL/GenBank/DDBJ whole genome shotgun (WGS) entry which is preliminary data.</text>
</comment>
<proteinExistence type="predicted"/>
<dbReference type="InterPro" id="IPR047658">
    <property type="entry name" value="IS4-like_transpos"/>
</dbReference>
<evidence type="ECO:0000259" key="1">
    <source>
        <dbReference type="Pfam" id="PF01609"/>
    </source>
</evidence>
<gene>
    <name evidence="2" type="ORF">GCM10022407_41300</name>
</gene>
<dbReference type="SUPFAM" id="SSF53098">
    <property type="entry name" value="Ribonuclease H-like"/>
    <property type="match status" value="1"/>
</dbReference>
<dbReference type="EMBL" id="BAABDI010000051">
    <property type="protein sequence ID" value="GAA3992715.1"/>
    <property type="molecule type" value="Genomic_DNA"/>
</dbReference>
<name>A0ABP7R547_9BACT</name>
<dbReference type="Proteomes" id="UP001501556">
    <property type="component" value="Unassembled WGS sequence"/>
</dbReference>
<dbReference type="InterPro" id="IPR012337">
    <property type="entry name" value="RNaseH-like_sf"/>
</dbReference>
<dbReference type="NCBIfam" id="NF033591">
    <property type="entry name" value="transpos_IS4_2"/>
    <property type="match status" value="1"/>
</dbReference>
<sequence>MTGSDLESKGAFYCLFEGIAAAKRGEPTFVVLTHQSPSRPVKQRLIAKITTVLQHVPLVGHLSRQKFIAQFVIGLIKSRNVQFREVAEHLNDDALPASNETRIQNFFRAVTLDYSAFMQLIIKLLPATGKLRLCIDRTEWDFGKCQVNILLVTVGSDTWHVPLYWELLDNRSGNSNAAQRIAVLEKCVTLLGRERIGLVLGDREFVGHTWLKWLKDNGLNFVMRLPKHHLLTDENGGRRAIADLGLAVGASRRFACVQVDGVWGQVWVKALAEGEFIFLFGTAGLHSLGQFYAKRWTIEQCFQNLKGRGFNLRNTHLRCFDKLRKLVALVSLAYAFCLSVGQAADQRQPVVRKNHGYRATSLSRHGLNMVRQLTRPAAKTGTKIARMVDALLNWLIRQVTHHQITVKIVG</sequence>
<evidence type="ECO:0000313" key="3">
    <source>
        <dbReference type="Proteomes" id="UP001501556"/>
    </source>
</evidence>
<dbReference type="Pfam" id="PF01609">
    <property type="entry name" value="DDE_Tnp_1"/>
    <property type="match status" value="1"/>
</dbReference>
<reference evidence="3" key="1">
    <citation type="journal article" date="2019" name="Int. J. Syst. Evol. Microbiol.">
        <title>The Global Catalogue of Microorganisms (GCM) 10K type strain sequencing project: providing services to taxonomists for standard genome sequencing and annotation.</title>
        <authorList>
            <consortium name="The Broad Institute Genomics Platform"/>
            <consortium name="The Broad Institute Genome Sequencing Center for Infectious Disease"/>
            <person name="Wu L."/>
            <person name="Ma J."/>
        </authorList>
    </citation>
    <scope>NUCLEOTIDE SEQUENCE [LARGE SCALE GENOMIC DNA]</scope>
    <source>
        <strain evidence="3">JCM 17217</strain>
    </source>
</reference>
<protein>
    <submittedName>
        <fullName evidence="2">IS4-like element ISLpn9 family transposase</fullName>
    </submittedName>
</protein>
<feature type="domain" description="Transposase IS4-like" evidence="1">
    <location>
        <begin position="187"/>
        <end position="335"/>
    </location>
</feature>
<accession>A0ABP7R547</accession>